<dbReference type="PIRSF" id="PIRSF003095">
    <property type="entry name" value="Trigger_factor"/>
    <property type="match status" value="1"/>
</dbReference>
<evidence type="ECO:0000256" key="6">
    <source>
        <dbReference type="ARBA" id="ARBA00023186"/>
    </source>
</evidence>
<feature type="domain" description="Trigger factor ribosome-binding bacterial" evidence="10">
    <location>
        <begin position="1"/>
        <end position="145"/>
    </location>
</feature>
<evidence type="ECO:0000256" key="8">
    <source>
        <dbReference type="ARBA" id="ARBA00029986"/>
    </source>
</evidence>
<name>A0A518D1E0_9BACT</name>
<dbReference type="InterPro" id="IPR008880">
    <property type="entry name" value="Trigger_fac_C"/>
</dbReference>
<evidence type="ECO:0000259" key="11">
    <source>
        <dbReference type="Pfam" id="PF05698"/>
    </source>
</evidence>
<dbReference type="RefSeq" id="WP_419185856.1">
    <property type="nucleotide sequence ID" value="NZ_CP036290.1"/>
</dbReference>
<gene>
    <name evidence="9 12" type="primary">tig</name>
    <name evidence="12" type="ORF">Pla163_24260</name>
</gene>
<evidence type="ECO:0000256" key="2">
    <source>
        <dbReference type="ARBA" id="ARBA00005464"/>
    </source>
</evidence>
<comment type="subcellular location">
    <subcellularLocation>
        <location evidence="9">Cytoplasm</location>
    </subcellularLocation>
    <text evidence="9">About half TF is bound to the ribosome near the polypeptide exit tunnel while the other half is free in the cytoplasm.</text>
</comment>
<keyword evidence="13" id="KW-1185">Reference proteome</keyword>
<protein>
    <recommendedName>
        <fullName evidence="4 9">Trigger factor</fullName>
        <shortName evidence="9">TF</shortName>
        <ecNumber evidence="3 9">5.2.1.8</ecNumber>
    </recommendedName>
    <alternativeName>
        <fullName evidence="8 9">PPIase</fullName>
    </alternativeName>
</protein>
<dbReference type="Pfam" id="PF05698">
    <property type="entry name" value="Trigger_C"/>
    <property type="match status" value="1"/>
</dbReference>
<keyword evidence="5 9" id="KW-0697">Rotamase</keyword>
<dbReference type="GO" id="GO:0043335">
    <property type="term" value="P:protein unfolding"/>
    <property type="evidence" value="ECO:0007669"/>
    <property type="project" value="TreeGrafter"/>
</dbReference>
<dbReference type="SUPFAM" id="SSF102735">
    <property type="entry name" value="Trigger factor ribosome-binding domain"/>
    <property type="match status" value="1"/>
</dbReference>
<dbReference type="GO" id="GO:0044183">
    <property type="term" value="F:protein folding chaperone"/>
    <property type="evidence" value="ECO:0007669"/>
    <property type="project" value="TreeGrafter"/>
</dbReference>
<comment type="domain">
    <text evidence="9">Consists of 3 domains; the N-terminus binds the ribosome, the middle domain has PPIase activity, while the C-terminus has intrinsic chaperone activity on its own.</text>
</comment>
<evidence type="ECO:0000259" key="10">
    <source>
        <dbReference type="Pfam" id="PF05697"/>
    </source>
</evidence>
<keyword evidence="6 9" id="KW-0143">Chaperone</keyword>
<dbReference type="SUPFAM" id="SSF109998">
    <property type="entry name" value="Triger factor/SurA peptide-binding domain-like"/>
    <property type="match status" value="1"/>
</dbReference>
<evidence type="ECO:0000256" key="5">
    <source>
        <dbReference type="ARBA" id="ARBA00023110"/>
    </source>
</evidence>
<dbReference type="Pfam" id="PF05697">
    <property type="entry name" value="Trigger_N"/>
    <property type="match status" value="1"/>
</dbReference>
<keyword evidence="9" id="KW-0963">Cytoplasm</keyword>
<dbReference type="GO" id="GO:0005737">
    <property type="term" value="C:cytoplasm"/>
    <property type="evidence" value="ECO:0007669"/>
    <property type="project" value="UniProtKB-SubCell"/>
</dbReference>
<comment type="catalytic activity">
    <reaction evidence="1 9">
        <text>[protein]-peptidylproline (omega=180) = [protein]-peptidylproline (omega=0)</text>
        <dbReference type="Rhea" id="RHEA:16237"/>
        <dbReference type="Rhea" id="RHEA-COMP:10747"/>
        <dbReference type="Rhea" id="RHEA-COMP:10748"/>
        <dbReference type="ChEBI" id="CHEBI:83833"/>
        <dbReference type="ChEBI" id="CHEBI:83834"/>
        <dbReference type="EC" id="5.2.1.8"/>
    </reaction>
</comment>
<dbReference type="GO" id="GO:0003755">
    <property type="term" value="F:peptidyl-prolyl cis-trans isomerase activity"/>
    <property type="evidence" value="ECO:0007669"/>
    <property type="project" value="UniProtKB-UniRule"/>
</dbReference>
<dbReference type="SUPFAM" id="SSF54534">
    <property type="entry name" value="FKBP-like"/>
    <property type="match status" value="1"/>
</dbReference>
<dbReference type="Proteomes" id="UP000319342">
    <property type="component" value="Chromosome"/>
</dbReference>
<dbReference type="InterPro" id="IPR037041">
    <property type="entry name" value="Trigger_fac_C_sf"/>
</dbReference>
<dbReference type="InterPro" id="IPR036611">
    <property type="entry name" value="Trigger_fac_ribosome-bd_sf"/>
</dbReference>
<accession>A0A518D1E0</accession>
<proteinExistence type="inferred from homology"/>
<evidence type="ECO:0000313" key="12">
    <source>
        <dbReference type="EMBL" id="QDU85298.1"/>
    </source>
</evidence>
<dbReference type="PANTHER" id="PTHR30560:SF3">
    <property type="entry name" value="TRIGGER FACTOR-LIKE PROTEIN TIG, CHLOROPLASTIC"/>
    <property type="match status" value="1"/>
</dbReference>
<reference evidence="12 13" key="1">
    <citation type="submission" date="2019-02" db="EMBL/GenBank/DDBJ databases">
        <title>Deep-cultivation of Planctomycetes and their phenomic and genomic characterization uncovers novel biology.</title>
        <authorList>
            <person name="Wiegand S."/>
            <person name="Jogler M."/>
            <person name="Boedeker C."/>
            <person name="Pinto D."/>
            <person name="Vollmers J."/>
            <person name="Rivas-Marin E."/>
            <person name="Kohn T."/>
            <person name="Peeters S.H."/>
            <person name="Heuer A."/>
            <person name="Rast P."/>
            <person name="Oberbeckmann S."/>
            <person name="Bunk B."/>
            <person name="Jeske O."/>
            <person name="Meyerdierks A."/>
            <person name="Storesund J.E."/>
            <person name="Kallscheuer N."/>
            <person name="Luecker S."/>
            <person name="Lage O.M."/>
            <person name="Pohl T."/>
            <person name="Merkel B.J."/>
            <person name="Hornburger P."/>
            <person name="Mueller R.-W."/>
            <person name="Bruemmer F."/>
            <person name="Labrenz M."/>
            <person name="Spormann A.M."/>
            <person name="Op den Camp H."/>
            <person name="Overmann J."/>
            <person name="Amann R."/>
            <person name="Jetten M.S.M."/>
            <person name="Mascher T."/>
            <person name="Medema M.H."/>
            <person name="Devos D.P."/>
            <person name="Kaster A.-K."/>
            <person name="Ovreas L."/>
            <person name="Rohde M."/>
            <person name="Galperin M.Y."/>
            <person name="Jogler C."/>
        </authorList>
    </citation>
    <scope>NUCLEOTIDE SEQUENCE [LARGE SCALE GENOMIC DNA]</scope>
    <source>
        <strain evidence="12 13">Pla163</strain>
    </source>
</reference>
<comment type="function">
    <text evidence="9">Involved in protein export. Acts as a chaperone by maintaining the newly synthesized protein in an open conformation. Functions as a peptidyl-prolyl cis-trans isomerase.</text>
</comment>
<dbReference type="InterPro" id="IPR008881">
    <property type="entry name" value="Trigger_fac_ribosome-bd_bac"/>
</dbReference>
<dbReference type="InterPro" id="IPR046357">
    <property type="entry name" value="PPIase_dom_sf"/>
</dbReference>
<dbReference type="InterPro" id="IPR005215">
    <property type="entry name" value="Trig_fac"/>
</dbReference>
<dbReference type="Gene3D" id="1.10.3120.10">
    <property type="entry name" value="Trigger factor, C-terminal domain"/>
    <property type="match status" value="1"/>
</dbReference>
<dbReference type="PANTHER" id="PTHR30560">
    <property type="entry name" value="TRIGGER FACTOR CHAPERONE AND PEPTIDYL-PROLYL CIS/TRANS ISOMERASE"/>
    <property type="match status" value="1"/>
</dbReference>
<dbReference type="HAMAP" id="MF_00303">
    <property type="entry name" value="Trigger_factor_Tig"/>
    <property type="match status" value="1"/>
</dbReference>
<dbReference type="AlphaFoldDB" id="A0A518D1E0"/>
<keyword evidence="9" id="KW-0131">Cell cycle</keyword>
<comment type="similarity">
    <text evidence="2 9">Belongs to the FKBP-type PPIase family. Tig subfamily.</text>
</comment>
<dbReference type="Gene3D" id="3.10.50.40">
    <property type="match status" value="1"/>
</dbReference>
<dbReference type="GO" id="GO:0043022">
    <property type="term" value="F:ribosome binding"/>
    <property type="evidence" value="ECO:0007669"/>
    <property type="project" value="TreeGrafter"/>
</dbReference>
<dbReference type="GO" id="GO:0051083">
    <property type="term" value="P:'de novo' cotranslational protein folding"/>
    <property type="evidence" value="ECO:0007669"/>
    <property type="project" value="TreeGrafter"/>
</dbReference>
<organism evidence="12 13">
    <name type="scientific">Rohdeia mirabilis</name>
    <dbReference type="NCBI Taxonomy" id="2528008"/>
    <lineage>
        <taxon>Bacteria</taxon>
        <taxon>Pseudomonadati</taxon>
        <taxon>Planctomycetota</taxon>
        <taxon>Planctomycetia</taxon>
        <taxon>Planctomycetia incertae sedis</taxon>
        <taxon>Rohdeia</taxon>
    </lineage>
</organism>
<evidence type="ECO:0000256" key="1">
    <source>
        <dbReference type="ARBA" id="ARBA00000971"/>
    </source>
</evidence>
<evidence type="ECO:0000256" key="4">
    <source>
        <dbReference type="ARBA" id="ARBA00016902"/>
    </source>
</evidence>
<evidence type="ECO:0000256" key="3">
    <source>
        <dbReference type="ARBA" id="ARBA00013194"/>
    </source>
</evidence>
<evidence type="ECO:0000313" key="13">
    <source>
        <dbReference type="Proteomes" id="UP000319342"/>
    </source>
</evidence>
<sequence length="432" mass="48124">MDVQVAKTTPCGATVTLSVTAQEFDTAFKKDLSRVGKQARLKGFRPGKVPAQVIQQMYGESIERETIEGFLRQGLDKAIADESLELAMQPRIDMEAIGFERGKDLSVTVELDLKPEFDIANYKGLEVEHQEVVLEDGEVEKTIEDVRRQQASPSPAGDAGLPAENGMAVGRIELHHDGSEVAARDGLRLSVEFPPNGVDEAAWKKAVVGAKEGDTIEVPLTFPDDWEQEELRGKDGTCKVTFSQVFALELPAREDLYKQFGVEDDEAFVAKVTEQLMAAKEQNERNRVENALFDQIIAANPFDLPARMLESQVETRLGQMAQEMVQQGLPEEDARAQAETNRAAAAEQAEKSLRAYFLVEKISLAEDLQVQKSEMTAELRRIAMRNRATYEQVAQYYQEQKLMPQLGIEIMERKVRTFLRENAAGAEATSAK</sequence>
<dbReference type="InterPro" id="IPR027304">
    <property type="entry name" value="Trigger_fact/SurA_dom_sf"/>
</dbReference>
<keyword evidence="9" id="KW-0132">Cell division</keyword>
<dbReference type="EMBL" id="CP036290">
    <property type="protein sequence ID" value="QDU85298.1"/>
    <property type="molecule type" value="Genomic_DNA"/>
</dbReference>
<dbReference type="Gene3D" id="3.30.70.1050">
    <property type="entry name" value="Trigger factor ribosome-binding domain"/>
    <property type="match status" value="1"/>
</dbReference>
<dbReference type="EC" id="5.2.1.8" evidence="3 9"/>
<evidence type="ECO:0000256" key="9">
    <source>
        <dbReference type="HAMAP-Rule" id="MF_00303"/>
    </source>
</evidence>
<feature type="domain" description="Trigger factor C-terminal" evidence="11">
    <location>
        <begin position="267"/>
        <end position="419"/>
    </location>
</feature>
<keyword evidence="7 9" id="KW-0413">Isomerase</keyword>
<evidence type="ECO:0000256" key="7">
    <source>
        <dbReference type="ARBA" id="ARBA00023235"/>
    </source>
</evidence>
<dbReference type="GO" id="GO:0051301">
    <property type="term" value="P:cell division"/>
    <property type="evidence" value="ECO:0007669"/>
    <property type="project" value="UniProtKB-KW"/>
</dbReference>
<dbReference type="NCBIfam" id="TIGR00115">
    <property type="entry name" value="tig"/>
    <property type="match status" value="1"/>
</dbReference>
<dbReference type="GO" id="GO:0015031">
    <property type="term" value="P:protein transport"/>
    <property type="evidence" value="ECO:0007669"/>
    <property type="project" value="UniProtKB-UniRule"/>
</dbReference>